<dbReference type="GO" id="GO:0000271">
    <property type="term" value="P:polysaccharide biosynthetic process"/>
    <property type="evidence" value="ECO:0007669"/>
    <property type="project" value="TreeGrafter"/>
</dbReference>
<keyword evidence="1" id="KW-0808">Transferase</keyword>
<dbReference type="InterPro" id="IPR000653">
    <property type="entry name" value="DegT/StrS_aminotransferase"/>
</dbReference>
<protein>
    <submittedName>
        <fullName evidence="1">DegT/DnrJ/EryC1/StrS aminotransferase</fullName>
    </submittedName>
</protein>
<dbReference type="AlphaFoldDB" id="A0A3B0WCT2"/>
<dbReference type="EMBL" id="UOFB01000181">
    <property type="protein sequence ID" value="VAW47189.1"/>
    <property type="molecule type" value="Genomic_DNA"/>
</dbReference>
<dbReference type="Pfam" id="PF01041">
    <property type="entry name" value="DegT_DnrJ_EryC1"/>
    <property type="match status" value="1"/>
</dbReference>
<keyword evidence="1" id="KW-0032">Aminotransferase</keyword>
<dbReference type="PANTHER" id="PTHR30244:SF34">
    <property type="entry name" value="DTDP-4-AMINO-4,6-DIDEOXYGALACTOSE TRANSAMINASE"/>
    <property type="match status" value="1"/>
</dbReference>
<name>A0A3B0WCT2_9ZZZZ</name>
<dbReference type="CDD" id="cd00616">
    <property type="entry name" value="AHBA_syn"/>
    <property type="match status" value="1"/>
</dbReference>
<reference evidence="1" key="1">
    <citation type="submission" date="2018-06" db="EMBL/GenBank/DDBJ databases">
        <authorList>
            <person name="Zhirakovskaya E."/>
        </authorList>
    </citation>
    <scope>NUCLEOTIDE SEQUENCE</scope>
</reference>
<dbReference type="InterPro" id="IPR015422">
    <property type="entry name" value="PyrdxlP-dep_Trfase_small"/>
</dbReference>
<proteinExistence type="predicted"/>
<accession>A0A3B0WCT2</accession>
<dbReference type="Gene3D" id="3.40.640.10">
    <property type="entry name" value="Type I PLP-dependent aspartate aminotransferase-like (Major domain)"/>
    <property type="match status" value="1"/>
</dbReference>
<evidence type="ECO:0000313" key="1">
    <source>
        <dbReference type="EMBL" id="VAW47189.1"/>
    </source>
</evidence>
<dbReference type="InterPro" id="IPR015424">
    <property type="entry name" value="PyrdxlP-dep_Trfase"/>
</dbReference>
<dbReference type="InterPro" id="IPR015421">
    <property type="entry name" value="PyrdxlP-dep_Trfase_major"/>
</dbReference>
<gene>
    <name evidence="1" type="ORF">MNBD_GAMMA04-1763</name>
</gene>
<dbReference type="GO" id="GO:0008483">
    <property type="term" value="F:transaminase activity"/>
    <property type="evidence" value="ECO:0007669"/>
    <property type="project" value="UniProtKB-KW"/>
</dbReference>
<dbReference type="SUPFAM" id="SSF53383">
    <property type="entry name" value="PLP-dependent transferases"/>
    <property type="match status" value="1"/>
</dbReference>
<dbReference type="GO" id="GO:0030170">
    <property type="term" value="F:pyridoxal phosphate binding"/>
    <property type="evidence" value="ECO:0007669"/>
    <property type="project" value="TreeGrafter"/>
</dbReference>
<sequence>MPGFEIFDESEKAQVNEVMDKGFTFRYNFDGMRNDVWKARELEQMICDTTGAKHTHLVSSGTTALTTALMAAGIGAGDEVIVPPFTFVASVEAIVFAGAIPVFAEIDETLTLSPEGIEAVITPKTKAINFVHMCGSMGKMDEIKALCDKHNLILLEDACQATGATYKGQALGTIGQVGCFSFDSVKTVSCGEGGAVLTNDTAIYNNAHMFSDHGHDHIGLDRGAESHPIMGNNFRISEMNAAVGVAQWKKLPRILETQRRNKKALKDALAQYPEVTFRELPDKSGDNAGFLSFFLPDEARAKEVVAALGKEGVPAVFYWYGNNWHYLKNWTHIHNLTSSAKLPIELIEDRPDYTQRQTPKSDAIMSRTVSMLIQLSWTEEDIQSRINAFANVFTK</sequence>
<dbReference type="PIRSF" id="PIRSF000390">
    <property type="entry name" value="PLP_StrS"/>
    <property type="match status" value="1"/>
</dbReference>
<dbReference type="PANTHER" id="PTHR30244">
    <property type="entry name" value="TRANSAMINASE"/>
    <property type="match status" value="1"/>
</dbReference>
<dbReference type="Gene3D" id="3.90.1150.10">
    <property type="entry name" value="Aspartate Aminotransferase, domain 1"/>
    <property type="match status" value="1"/>
</dbReference>
<organism evidence="1">
    <name type="scientific">hydrothermal vent metagenome</name>
    <dbReference type="NCBI Taxonomy" id="652676"/>
    <lineage>
        <taxon>unclassified sequences</taxon>
        <taxon>metagenomes</taxon>
        <taxon>ecological metagenomes</taxon>
    </lineage>
</organism>